<dbReference type="PRINTS" id="PR00463">
    <property type="entry name" value="EP450I"/>
</dbReference>
<keyword evidence="2 8" id="KW-0349">Heme</keyword>
<evidence type="ECO:0000313" key="10">
    <source>
        <dbReference type="EMBL" id="KAH7640991.1"/>
    </source>
</evidence>
<dbReference type="AlphaFoldDB" id="A0A9D4NXS7"/>
<protein>
    <submittedName>
        <fullName evidence="10">Cytochrome p450-like protein</fullName>
    </submittedName>
</protein>
<reference evidence="10" key="1">
    <citation type="submission" date="2020-06" db="EMBL/GenBank/DDBJ databases">
        <authorList>
            <person name="Ji K."/>
            <person name="Li J."/>
        </authorList>
    </citation>
    <scope>NUCLEOTIDE SEQUENCE</scope>
    <source>
        <strain evidence="10">JKM2019</strain>
        <tissue evidence="10">Whole body</tissue>
    </source>
</reference>
<dbReference type="PANTHER" id="PTHR24302">
    <property type="entry name" value="CYTOCHROME P450 FAMILY 3"/>
    <property type="match status" value="1"/>
</dbReference>
<dbReference type="GO" id="GO:0016705">
    <property type="term" value="F:oxidoreductase activity, acting on paired donors, with incorporation or reduction of molecular oxygen"/>
    <property type="evidence" value="ECO:0007669"/>
    <property type="project" value="InterPro"/>
</dbReference>
<dbReference type="GO" id="GO:0005506">
    <property type="term" value="F:iron ion binding"/>
    <property type="evidence" value="ECO:0007669"/>
    <property type="project" value="InterPro"/>
</dbReference>
<proteinExistence type="inferred from homology"/>
<evidence type="ECO:0000256" key="9">
    <source>
        <dbReference type="RuleBase" id="RU000461"/>
    </source>
</evidence>
<keyword evidence="4 9" id="KW-0560">Oxidoreductase</keyword>
<evidence type="ECO:0000256" key="1">
    <source>
        <dbReference type="ARBA" id="ARBA00010617"/>
    </source>
</evidence>
<reference evidence="10" key="2">
    <citation type="journal article" date="2021" name="World Allergy Organ. J.">
        <title>Chromosome-level assembly of Dermatophagoides farinae genome and transcriptome reveals two novel allergens Der f 37 and Der f 39.</title>
        <authorList>
            <person name="Chen J."/>
            <person name="Cai Z."/>
            <person name="Fan D."/>
            <person name="Hu J."/>
            <person name="Hou Y."/>
            <person name="He Y."/>
            <person name="Zhang Z."/>
            <person name="Zhao Z."/>
            <person name="Gao P."/>
            <person name="Hu W."/>
            <person name="Sun J."/>
            <person name="Li J."/>
            <person name="Ji K."/>
        </authorList>
    </citation>
    <scope>NUCLEOTIDE SEQUENCE</scope>
    <source>
        <strain evidence="10">JKM2019</strain>
    </source>
</reference>
<keyword evidence="6 9" id="KW-0503">Monooxygenase</keyword>
<dbReference type="InterPro" id="IPR002401">
    <property type="entry name" value="Cyt_P450_E_grp-I"/>
</dbReference>
<evidence type="ECO:0000256" key="7">
    <source>
        <dbReference type="ARBA" id="ARBA00043906"/>
    </source>
</evidence>
<evidence type="ECO:0000256" key="5">
    <source>
        <dbReference type="ARBA" id="ARBA00023004"/>
    </source>
</evidence>
<comment type="function">
    <text evidence="7">Cytochromes P450 are a group of heme-thiolate monooxygenases. They oxidize a variety of structurally unrelated compounds, including steroids, fatty acids, and xenobiotics.</text>
</comment>
<name>A0A9D4NXS7_DERFA</name>
<comment type="caution">
    <text evidence="10">The sequence shown here is derived from an EMBL/GenBank/DDBJ whole genome shotgun (WGS) entry which is preliminary data.</text>
</comment>
<accession>A0A9D4NXS7</accession>
<comment type="similarity">
    <text evidence="1 9">Belongs to the cytochrome P450 family.</text>
</comment>
<evidence type="ECO:0000256" key="4">
    <source>
        <dbReference type="ARBA" id="ARBA00023002"/>
    </source>
</evidence>
<keyword evidence="3 8" id="KW-0479">Metal-binding</keyword>
<dbReference type="Gene3D" id="1.10.630.10">
    <property type="entry name" value="Cytochrome P450"/>
    <property type="match status" value="1"/>
</dbReference>
<dbReference type="InterPro" id="IPR036396">
    <property type="entry name" value="Cyt_P450_sf"/>
</dbReference>
<dbReference type="InterPro" id="IPR050705">
    <property type="entry name" value="Cytochrome_P450_3A"/>
</dbReference>
<evidence type="ECO:0000256" key="2">
    <source>
        <dbReference type="ARBA" id="ARBA00022617"/>
    </source>
</evidence>
<evidence type="ECO:0000256" key="6">
    <source>
        <dbReference type="ARBA" id="ARBA00023033"/>
    </source>
</evidence>
<organism evidence="10">
    <name type="scientific">Dermatophagoides farinae</name>
    <name type="common">American house dust mite</name>
    <dbReference type="NCBI Taxonomy" id="6954"/>
    <lineage>
        <taxon>Eukaryota</taxon>
        <taxon>Metazoa</taxon>
        <taxon>Ecdysozoa</taxon>
        <taxon>Arthropoda</taxon>
        <taxon>Chelicerata</taxon>
        <taxon>Arachnida</taxon>
        <taxon>Acari</taxon>
        <taxon>Acariformes</taxon>
        <taxon>Sarcoptiformes</taxon>
        <taxon>Astigmata</taxon>
        <taxon>Psoroptidia</taxon>
        <taxon>Analgoidea</taxon>
        <taxon>Pyroglyphidae</taxon>
        <taxon>Dermatophagoidinae</taxon>
        <taxon>Dermatophagoides</taxon>
    </lineage>
</organism>
<dbReference type="EMBL" id="SDOV01000005">
    <property type="protein sequence ID" value="KAH7640991.1"/>
    <property type="molecule type" value="Genomic_DNA"/>
</dbReference>
<dbReference type="Pfam" id="PF00067">
    <property type="entry name" value="p450"/>
    <property type="match status" value="1"/>
</dbReference>
<dbReference type="PANTHER" id="PTHR24302:SF15">
    <property type="entry name" value="FATTY-ACID PEROXYGENASE"/>
    <property type="match status" value="1"/>
</dbReference>
<dbReference type="SUPFAM" id="SSF48264">
    <property type="entry name" value="Cytochrome P450"/>
    <property type="match status" value="1"/>
</dbReference>
<dbReference type="InterPro" id="IPR001128">
    <property type="entry name" value="Cyt_P450"/>
</dbReference>
<dbReference type="GO" id="GO:0008395">
    <property type="term" value="F:steroid hydroxylase activity"/>
    <property type="evidence" value="ECO:0007669"/>
    <property type="project" value="TreeGrafter"/>
</dbReference>
<dbReference type="InterPro" id="IPR017972">
    <property type="entry name" value="Cyt_P450_CS"/>
</dbReference>
<keyword evidence="5 8" id="KW-0408">Iron</keyword>
<sequence length="93" mass="10855">MNISRNLKTLFHPERFCPKNGQKFPKYAYLPFGSGPRACVAKSLALLEAKLALIWLIKNFQFNKCDKTKIPVEFYNQSGFLSLRDIFLKVERR</sequence>
<dbReference type="GO" id="GO:0020037">
    <property type="term" value="F:heme binding"/>
    <property type="evidence" value="ECO:0007669"/>
    <property type="project" value="InterPro"/>
</dbReference>
<gene>
    <name evidence="10" type="ORF">HUG17_8460</name>
</gene>
<dbReference type="Proteomes" id="UP000828236">
    <property type="component" value="Unassembled WGS sequence"/>
</dbReference>
<comment type="cofactor">
    <cofactor evidence="8">
        <name>heme</name>
        <dbReference type="ChEBI" id="CHEBI:30413"/>
    </cofactor>
</comment>
<evidence type="ECO:0000256" key="8">
    <source>
        <dbReference type="PIRSR" id="PIRSR602401-1"/>
    </source>
</evidence>
<feature type="binding site" description="axial binding residue" evidence="8">
    <location>
        <position position="39"/>
    </location>
    <ligand>
        <name>heme</name>
        <dbReference type="ChEBI" id="CHEBI:30413"/>
    </ligand>
    <ligandPart>
        <name>Fe</name>
        <dbReference type="ChEBI" id="CHEBI:18248"/>
    </ligandPart>
</feature>
<dbReference type="PROSITE" id="PS00086">
    <property type="entry name" value="CYTOCHROME_P450"/>
    <property type="match status" value="1"/>
</dbReference>
<evidence type="ECO:0000256" key="3">
    <source>
        <dbReference type="ARBA" id="ARBA00022723"/>
    </source>
</evidence>